<comment type="caution">
    <text evidence="1">The sequence shown here is derived from an EMBL/GenBank/DDBJ whole genome shotgun (WGS) entry which is preliminary data.</text>
</comment>
<dbReference type="InterPro" id="IPR043129">
    <property type="entry name" value="ATPase_NBD"/>
</dbReference>
<protein>
    <recommendedName>
        <fullName evidence="3">ROK family protein</fullName>
    </recommendedName>
</protein>
<proteinExistence type="predicted"/>
<evidence type="ECO:0000313" key="1">
    <source>
        <dbReference type="EMBL" id="MDY0393512.1"/>
    </source>
</evidence>
<gene>
    <name evidence="1" type="ORF">RWE15_02520</name>
</gene>
<evidence type="ECO:0008006" key="3">
    <source>
        <dbReference type="Google" id="ProtNLM"/>
    </source>
</evidence>
<dbReference type="Gene3D" id="3.30.420.40">
    <property type="match status" value="1"/>
</dbReference>
<accession>A0ABU5C2I1</accession>
<organism evidence="1 2">
    <name type="scientific">Tigheibacillus halophilus</name>
    <dbReference type="NCBI Taxonomy" id="361280"/>
    <lineage>
        <taxon>Bacteria</taxon>
        <taxon>Bacillati</taxon>
        <taxon>Bacillota</taxon>
        <taxon>Bacilli</taxon>
        <taxon>Bacillales</taxon>
        <taxon>Bacillaceae</taxon>
        <taxon>Tigheibacillus</taxon>
    </lineage>
</organism>
<sequence>MNTFNPGAVIIGNRIAQFENWIANPIERVLAERLSVYHKKNTEIRFSVLGNDSVALGVNSFAIAEFFQRQNM</sequence>
<name>A0ABU5C2I1_9BACI</name>
<dbReference type="EMBL" id="JAWDIP010000003">
    <property type="protein sequence ID" value="MDY0393512.1"/>
    <property type="molecule type" value="Genomic_DNA"/>
</dbReference>
<evidence type="ECO:0000313" key="2">
    <source>
        <dbReference type="Proteomes" id="UP001281447"/>
    </source>
</evidence>
<keyword evidence="2" id="KW-1185">Reference proteome</keyword>
<dbReference type="Proteomes" id="UP001281447">
    <property type="component" value="Unassembled WGS sequence"/>
</dbReference>
<dbReference type="SUPFAM" id="SSF53067">
    <property type="entry name" value="Actin-like ATPase domain"/>
    <property type="match status" value="1"/>
</dbReference>
<reference evidence="1 2" key="1">
    <citation type="submission" date="2023-10" db="EMBL/GenBank/DDBJ databases">
        <title>Virgibacillus halophilus 5B73C genome.</title>
        <authorList>
            <person name="Miliotis G."/>
            <person name="Sengupta P."/>
            <person name="Hameed A."/>
            <person name="Chuvochina M."/>
            <person name="Mcdonagh F."/>
            <person name="Simpson A.C."/>
            <person name="Singh N.K."/>
            <person name="Rekha P.D."/>
            <person name="Raman K."/>
            <person name="Hugenholtz P."/>
            <person name="Venkateswaran K."/>
        </authorList>
    </citation>
    <scope>NUCLEOTIDE SEQUENCE [LARGE SCALE GENOMIC DNA]</scope>
    <source>
        <strain evidence="1 2">5B73C</strain>
    </source>
</reference>